<feature type="compositionally biased region" description="Basic and acidic residues" evidence="1">
    <location>
        <begin position="129"/>
        <end position="143"/>
    </location>
</feature>
<gene>
    <name evidence="3" type="ORF">ABID43_002620</name>
</gene>
<keyword evidence="2" id="KW-0732">Signal</keyword>
<proteinExistence type="predicted"/>
<dbReference type="Proteomes" id="UP001549145">
    <property type="component" value="Unassembled WGS sequence"/>
</dbReference>
<dbReference type="EMBL" id="JBEPMM010000006">
    <property type="protein sequence ID" value="MET3693076.1"/>
    <property type="molecule type" value="Genomic_DNA"/>
</dbReference>
<feature type="chain" id="PRO_5046868671" evidence="2">
    <location>
        <begin position="22"/>
        <end position="143"/>
    </location>
</feature>
<evidence type="ECO:0000256" key="1">
    <source>
        <dbReference type="SAM" id="MobiDB-lite"/>
    </source>
</evidence>
<keyword evidence="4" id="KW-1185">Reference proteome</keyword>
<feature type="region of interest" description="Disordered" evidence="1">
    <location>
        <begin position="119"/>
        <end position="143"/>
    </location>
</feature>
<evidence type="ECO:0000313" key="3">
    <source>
        <dbReference type="EMBL" id="MET3693076.1"/>
    </source>
</evidence>
<accession>A0ABV2L8H5</accession>
<organism evidence="3 4">
    <name type="scientific">Methylobacterium goesingense</name>
    <dbReference type="NCBI Taxonomy" id="243690"/>
    <lineage>
        <taxon>Bacteria</taxon>
        <taxon>Pseudomonadati</taxon>
        <taxon>Pseudomonadota</taxon>
        <taxon>Alphaproteobacteria</taxon>
        <taxon>Hyphomicrobiales</taxon>
        <taxon>Methylobacteriaceae</taxon>
        <taxon>Methylobacterium</taxon>
    </lineage>
</organism>
<feature type="signal peptide" evidence="2">
    <location>
        <begin position="1"/>
        <end position="21"/>
    </location>
</feature>
<reference evidence="3 4" key="1">
    <citation type="submission" date="2024-06" db="EMBL/GenBank/DDBJ databases">
        <title>Genomic Encyclopedia of Type Strains, Phase IV (KMG-IV): sequencing the most valuable type-strain genomes for metagenomic binning, comparative biology and taxonomic classification.</title>
        <authorList>
            <person name="Goeker M."/>
        </authorList>
    </citation>
    <scope>NUCLEOTIDE SEQUENCE [LARGE SCALE GENOMIC DNA]</scope>
    <source>
        <strain evidence="3 4">DSM 21331</strain>
    </source>
</reference>
<sequence length="143" mass="15359">MKALLFGALAMTFGLGSVAVAAGRNPVQPHAVMSPLEKAATDCFAETVLANPAATRHARAGRWYEAASVTGFLCRPEVDAMIQAHDQLYGRGTGTRYFQNAYTRHLGRELAERLQPMLERKAMASAEPPADKGDASEADKPAE</sequence>
<protein>
    <submittedName>
        <fullName evidence="3">Uncharacterized protein</fullName>
    </submittedName>
</protein>
<comment type="caution">
    <text evidence="3">The sequence shown here is derived from an EMBL/GenBank/DDBJ whole genome shotgun (WGS) entry which is preliminary data.</text>
</comment>
<dbReference type="RefSeq" id="WP_373320899.1">
    <property type="nucleotide sequence ID" value="NZ_BPQL01000068.1"/>
</dbReference>
<evidence type="ECO:0000256" key="2">
    <source>
        <dbReference type="SAM" id="SignalP"/>
    </source>
</evidence>
<name>A0ABV2L8H5_9HYPH</name>
<evidence type="ECO:0000313" key="4">
    <source>
        <dbReference type="Proteomes" id="UP001549145"/>
    </source>
</evidence>